<evidence type="ECO:0000256" key="6">
    <source>
        <dbReference type="HAMAP-Rule" id="MF_00365"/>
    </source>
</evidence>
<name>A0A0W0TGC2_LEGER</name>
<evidence type="ECO:0000256" key="3">
    <source>
        <dbReference type="ARBA" id="ARBA00022741"/>
    </source>
</evidence>
<dbReference type="GO" id="GO:0000731">
    <property type="term" value="P:DNA synthesis involved in DNA repair"/>
    <property type="evidence" value="ECO:0007669"/>
    <property type="project" value="TreeGrafter"/>
</dbReference>
<feature type="binding site" evidence="6">
    <location>
        <begin position="30"/>
        <end position="37"/>
    </location>
    <ligand>
        <name>ATP</name>
        <dbReference type="ChEBI" id="CHEBI:30616"/>
    </ligand>
</feature>
<dbReference type="Gene3D" id="1.20.1050.90">
    <property type="entry name" value="RecF/RecN/SMC, N-terminal domain"/>
    <property type="match status" value="1"/>
</dbReference>
<comment type="function">
    <text evidence="6">The RecF protein is involved in DNA metabolism; it is required for DNA replication and normal SOS inducibility. RecF binds preferentially to single-stranded, linear DNA. It also seems to bind ATP.</text>
</comment>
<dbReference type="Pfam" id="PF02463">
    <property type="entry name" value="SMC_N"/>
    <property type="match status" value="1"/>
</dbReference>
<comment type="caution">
    <text evidence="8">The sequence shown here is derived from an EMBL/GenBank/DDBJ whole genome shotgun (WGS) entry which is preliminary data.</text>
</comment>
<evidence type="ECO:0000256" key="4">
    <source>
        <dbReference type="ARBA" id="ARBA00022840"/>
    </source>
</evidence>
<reference evidence="8 9" key="1">
    <citation type="submission" date="2015-11" db="EMBL/GenBank/DDBJ databases">
        <title>Genomic analysis of 38 Legionella species identifies large and diverse effector repertoires.</title>
        <authorList>
            <person name="Burstein D."/>
            <person name="Amaro F."/>
            <person name="Zusman T."/>
            <person name="Lifshitz Z."/>
            <person name="Cohen O."/>
            <person name="Gilbert J.A."/>
            <person name="Pupko T."/>
            <person name="Shuman H.A."/>
            <person name="Segal G."/>
        </authorList>
    </citation>
    <scope>NUCLEOTIDE SEQUENCE [LARGE SCALE GENOMIC DNA]</scope>
    <source>
        <strain evidence="8 9">SE-32A-C8</strain>
    </source>
</reference>
<dbReference type="HAMAP" id="MF_00365">
    <property type="entry name" value="RecF"/>
    <property type="match status" value="1"/>
</dbReference>
<dbReference type="InterPro" id="IPR003395">
    <property type="entry name" value="RecF/RecN/SMC_N"/>
</dbReference>
<keyword evidence="3 6" id="KW-0547">Nucleotide-binding</keyword>
<dbReference type="GO" id="GO:0005524">
    <property type="term" value="F:ATP binding"/>
    <property type="evidence" value="ECO:0007669"/>
    <property type="project" value="UniProtKB-UniRule"/>
</dbReference>
<dbReference type="GO" id="GO:0006302">
    <property type="term" value="P:double-strand break repair"/>
    <property type="evidence" value="ECO:0007669"/>
    <property type="project" value="TreeGrafter"/>
</dbReference>
<dbReference type="PATRIC" id="fig|448.7.peg.2958"/>
<dbReference type="GO" id="GO:0006260">
    <property type="term" value="P:DNA replication"/>
    <property type="evidence" value="ECO:0007669"/>
    <property type="project" value="UniProtKB-UniRule"/>
</dbReference>
<keyword evidence="6" id="KW-0227">DNA damage</keyword>
<dbReference type="SUPFAM" id="SSF52540">
    <property type="entry name" value="P-loop containing nucleoside triphosphate hydrolases"/>
    <property type="match status" value="1"/>
</dbReference>
<dbReference type="AlphaFoldDB" id="A0A0W0TGC2"/>
<keyword evidence="1 6" id="KW-0963">Cytoplasm</keyword>
<dbReference type="GO" id="GO:0009432">
    <property type="term" value="P:SOS response"/>
    <property type="evidence" value="ECO:0007669"/>
    <property type="project" value="UniProtKB-UniRule"/>
</dbReference>
<feature type="domain" description="RecF/RecN/SMC N-terminal" evidence="7">
    <location>
        <begin position="3"/>
        <end position="339"/>
    </location>
</feature>
<comment type="similarity">
    <text evidence="6">Belongs to the RecF family.</text>
</comment>
<dbReference type="RefSeq" id="WP_058527885.1">
    <property type="nucleotide sequence ID" value="NZ_CAAAHY010000005.1"/>
</dbReference>
<dbReference type="PANTHER" id="PTHR32182">
    <property type="entry name" value="DNA REPLICATION AND REPAIR PROTEIN RECF"/>
    <property type="match status" value="1"/>
</dbReference>
<proteinExistence type="inferred from homology"/>
<evidence type="ECO:0000256" key="2">
    <source>
        <dbReference type="ARBA" id="ARBA00022705"/>
    </source>
</evidence>
<evidence type="ECO:0000256" key="5">
    <source>
        <dbReference type="ARBA" id="ARBA00023125"/>
    </source>
</evidence>
<dbReference type="Gene3D" id="3.40.50.300">
    <property type="entry name" value="P-loop containing nucleotide triphosphate hydrolases"/>
    <property type="match status" value="1"/>
</dbReference>
<dbReference type="NCBIfam" id="TIGR00611">
    <property type="entry name" value="recf"/>
    <property type="match status" value="1"/>
</dbReference>
<gene>
    <name evidence="6 8" type="primary">recF</name>
    <name evidence="8" type="ORF">Lery_2815</name>
</gene>
<keyword evidence="2 6" id="KW-0235">DNA replication</keyword>
<evidence type="ECO:0000256" key="1">
    <source>
        <dbReference type="ARBA" id="ARBA00022490"/>
    </source>
</evidence>
<keyword evidence="6" id="KW-0234">DNA repair</keyword>
<evidence type="ECO:0000313" key="9">
    <source>
        <dbReference type="Proteomes" id="UP000054773"/>
    </source>
</evidence>
<organism evidence="8 9">
    <name type="scientific">Legionella erythra</name>
    <dbReference type="NCBI Taxonomy" id="448"/>
    <lineage>
        <taxon>Bacteria</taxon>
        <taxon>Pseudomonadati</taxon>
        <taxon>Pseudomonadota</taxon>
        <taxon>Gammaproteobacteria</taxon>
        <taxon>Legionellales</taxon>
        <taxon>Legionellaceae</taxon>
        <taxon>Legionella</taxon>
    </lineage>
</organism>
<dbReference type="InterPro" id="IPR027417">
    <property type="entry name" value="P-loop_NTPase"/>
</dbReference>
<dbReference type="OrthoDB" id="9803889at2"/>
<evidence type="ECO:0000259" key="7">
    <source>
        <dbReference type="Pfam" id="PF02463"/>
    </source>
</evidence>
<accession>A0A0W0TGC2</accession>
<dbReference type="EMBL" id="LNYA01000034">
    <property type="protein sequence ID" value="KTC94648.1"/>
    <property type="molecule type" value="Genomic_DNA"/>
</dbReference>
<sequence>MILSELQIHNLRNLHALREQLHPHINLITGLNGSGKTSFLEAIYLLGNGHSFRTREISKLVSYHQPALSVFTKTADEQTISISKSLLAATMVKINGAPCLASSQLAYLLPTQIFYQDIFQIIDSGPTVRRSVLDWGLFHVEHTYHHIWKNYRRALKQRNSLLKQQAPMLQLKPWDSLLSDLANQLDALRNSYLLTLNERFKLILKAFSDLSCHLGYYKGWDRKQEGKSLCDVLEGTLDMDKQRQFTHYGAHHADIIITIDDHKARSHLSRGQQKVVLFALKLAQAELLPHHCIHLIDDINAELDRTHLSRVMEYIKTNMAQFIITSNTSEWFADYFSEHHYQLITMNKGQQL</sequence>
<dbReference type="InterPro" id="IPR042174">
    <property type="entry name" value="RecF_2"/>
</dbReference>
<comment type="subcellular location">
    <subcellularLocation>
        <location evidence="6">Cytoplasm</location>
    </subcellularLocation>
</comment>
<evidence type="ECO:0000313" key="8">
    <source>
        <dbReference type="EMBL" id="KTC94648.1"/>
    </source>
</evidence>
<dbReference type="InterPro" id="IPR001238">
    <property type="entry name" value="DNA-binding_RecF"/>
</dbReference>
<dbReference type="PANTHER" id="PTHR32182:SF0">
    <property type="entry name" value="DNA REPLICATION AND REPAIR PROTEIN RECF"/>
    <property type="match status" value="1"/>
</dbReference>
<keyword evidence="9" id="KW-1185">Reference proteome</keyword>
<dbReference type="GO" id="GO:0003697">
    <property type="term" value="F:single-stranded DNA binding"/>
    <property type="evidence" value="ECO:0007669"/>
    <property type="project" value="UniProtKB-UniRule"/>
</dbReference>
<dbReference type="Proteomes" id="UP000054773">
    <property type="component" value="Unassembled WGS sequence"/>
</dbReference>
<keyword evidence="5 6" id="KW-0238">DNA-binding</keyword>
<keyword evidence="6" id="KW-0742">SOS response</keyword>
<protein>
    <recommendedName>
        <fullName evidence="6">DNA replication and repair protein RecF</fullName>
    </recommendedName>
</protein>
<keyword evidence="4 6" id="KW-0067">ATP-binding</keyword>
<dbReference type="STRING" id="448.Lery_2815"/>
<dbReference type="GO" id="GO:0005737">
    <property type="term" value="C:cytoplasm"/>
    <property type="evidence" value="ECO:0007669"/>
    <property type="project" value="UniProtKB-SubCell"/>
</dbReference>